<keyword evidence="5" id="KW-1185">Reference proteome</keyword>
<dbReference type="RefSeq" id="WP_119741777.1">
    <property type="nucleotide sequence ID" value="NZ_QYUN01000002.1"/>
</dbReference>
<reference evidence="4 5" key="1">
    <citation type="submission" date="2018-09" db="EMBL/GenBank/DDBJ databases">
        <authorList>
            <person name="Zhu H."/>
        </authorList>
    </citation>
    <scope>NUCLEOTIDE SEQUENCE [LARGE SCALE GENOMIC DNA]</scope>
    <source>
        <strain evidence="4 5">K2R10-39</strain>
    </source>
</reference>
<dbReference type="Pfam" id="PF00440">
    <property type="entry name" value="TetR_N"/>
    <property type="match status" value="1"/>
</dbReference>
<accession>A0A418X5Z1</accession>
<dbReference type="InterPro" id="IPR036271">
    <property type="entry name" value="Tet_transcr_reg_TetR-rel_C_sf"/>
</dbReference>
<organism evidence="4 5">
    <name type="scientific">Noviherbaspirillum cavernae</name>
    <dbReference type="NCBI Taxonomy" id="2320862"/>
    <lineage>
        <taxon>Bacteria</taxon>
        <taxon>Pseudomonadati</taxon>
        <taxon>Pseudomonadota</taxon>
        <taxon>Betaproteobacteria</taxon>
        <taxon>Burkholderiales</taxon>
        <taxon>Oxalobacteraceae</taxon>
        <taxon>Noviherbaspirillum</taxon>
    </lineage>
</organism>
<dbReference type="EMBL" id="QYUN01000002">
    <property type="protein sequence ID" value="RJG07888.1"/>
    <property type="molecule type" value="Genomic_DNA"/>
</dbReference>
<proteinExistence type="predicted"/>
<evidence type="ECO:0000259" key="3">
    <source>
        <dbReference type="PROSITE" id="PS50977"/>
    </source>
</evidence>
<evidence type="ECO:0000256" key="2">
    <source>
        <dbReference type="PROSITE-ProRule" id="PRU00335"/>
    </source>
</evidence>
<protein>
    <submittedName>
        <fullName evidence="4">TetR/AcrR family transcriptional regulator</fullName>
    </submittedName>
</protein>
<feature type="domain" description="HTH tetR-type" evidence="3">
    <location>
        <begin position="16"/>
        <end position="76"/>
    </location>
</feature>
<comment type="caution">
    <text evidence="4">The sequence shown here is derived from an EMBL/GenBank/DDBJ whole genome shotgun (WGS) entry which is preliminary data.</text>
</comment>
<dbReference type="SUPFAM" id="SSF46689">
    <property type="entry name" value="Homeodomain-like"/>
    <property type="match status" value="1"/>
</dbReference>
<dbReference type="PANTHER" id="PTHR30055">
    <property type="entry name" value="HTH-TYPE TRANSCRIPTIONAL REGULATOR RUTR"/>
    <property type="match status" value="1"/>
</dbReference>
<dbReference type="Gene3D" id="1.10.357.10">
    <property type="entry name" value="Tetracycline Repressor, domain 2"/>
    <property type="match status" value="1"/>
</dbReference>
<dbReference type="OrthoDB" id="2356263at2"/>
<dbReference type="SUPFAM" id="SSF48498">
    <property type="entry name" value="Tetracyclin repressor-like, C-terminal domain"/>
    <property type="match status" value="1"/>
</dbReference>
<keyword evidence="1 2" id="KW-0238">DNA-binding</keyword>
<dbReference type="GO" id="GO:0000976">
    <property type="term" value="F:transcription cis-regulatory region binding"/>
    <property type="evidence" value="ECO:0007669"/>
    <property type="project" value="TreeGrafter"/>
</dbReference>
<dbReference type="InterPro" id="IPR001647">
    <property type="entry name" value="HTH_TetR"/>
</dbReference>
<dbReference type="PANTHER" id="PTHR30055:SF235">
    <property type="entry name" value="TRANSCRIPTIONAL REGULATORY PROTEIN"/>
    <property type="match status" value="1"/>
</dbReference>
<dbReference type="PROSITE" id="PS50977">
    <property type="entry name" value="HTH_TETR_2"/>
    <property type="match status" value="1"/>
</dbReference>
<name>A0A418X5Z1_9BURK</name>
<sequence>MAPTRRAKGRPRGPDLAAAAVLLNHARSAFARLGFDAASARAIAKTAGVDPALVAHYYGSKEALWLAVVDQLANQVSAMASSLTLLRSRTDLDARTRVMHALQLLVRESCQEPEWGMFFSRAATEQGERLEVLMQRLVRPYHDAFLPLLTDAIECGAIARQDPEILYALLANAVVMTISYRHVLKDFSTLSEEPELFEAAILHSVLCMLGPDAGALPR</sequence>
<gene>
    <name evidence="4" type="ORF">D3870_06780</name>
</gene>
<dbReference type="AlphaFoldDB" id="A0A418X5Z1"/>
<evidence type="ECO:0000256" key="1">
    <source>
        <dbReference type="ARBA" id="ARBA00023125"/>
    </source>
</evidence>
<evidence type="ECO:0000313" key="5">
    <source>
        <dbReference type="Proteomes" id="UP000285190"/>
    </source>
</evidence>
<feature type="DNA-binding region" description="H-T-H motif" evidence="2">
    <location>
        <begin position="39"/>
        <end position="58"/>
    </location>
</feature>
<evidence type="ECO:0000313" key="4">
    <source>
        <dbReference type="EMBL" id="RJG07888.1"/>
    </source>
</evidence>
<dbReference type="GO" id="GO:0003700">
    <property type="term" value="F:DNA-binding transcription factor activity"/>
    <property type="evidence" value="ECO:0007669"/>
    <property type="project" value="TreeGrafter"/>
</dbReference>
<dbReference type="InterPro" id="IPR009057">
    <property type="entry name" value="Homeodomain-like_sf"/>
</dbReference>
<dbReference type="Proteomes" id="UP000285190">
    <property type="component" value="Unassembled WGS sequence"/>
</dbReference>
<dbReference type="InterPro" id="IPR050109">
    <property type="entry name" value="HTH-type_TetR-like_transc_reg"/>
</dbReference>